<comment type="caution">
    <text evidence="3">The sequence shown here is derived from an EMBL/GenBank/DDBJ whole genome shotgun (WGS) entry which is preliminary data.</text>
</comment>
<evidence type="ECO:0000313" key="4">
    <source>
        <dbReference type="Proteomes" id="UP000295367"/>
    </source>
</evidence>
<evidence type="ECO:0000256" key="1">
    <source>
        <dbReference type="ARBA" id="ARBA00022676"/>
    </source>
</evidence>
<dbReference type="RefSeq" id="WP_124945469.1">
    <property type="nucleotide sequence ID" value="NZ_BHVT01000015.1"/>
</dbReference>
<dbReference type="SUPFAM" id="SSF53756">
    <property type="entry name" value="UDP-Glycosyltransferase/glycogen phosphorylase"/>
    <property type="match status" value="1"/>
</dbReference>
<dbReference type="InterPro" id="IPR002201">
    <property type="entry name" value="Glyco_trans_9"/>
</dbReference>
<dbReference type="CDD" id="cd03789">
    <property type="entry name" value="GT9_LPS_heptosyltransferase"/>
    <property type="match status" value="1"/>
</dbReference>
<dbReference type="GO" id="GO:0005829">
    <property type="term" value="C:cytosol"/>
    <property type="evidence" value="ECO:0007669"/>
    <property type="project" value="TreeGrafter"/>
</dbReference>
<dbReference type="AlphaFoldDB" id="A0A4R3Y2M1"/>
<keyword evidence="2 3" id="KW-0808">Transferase</keyword>
<evidence type="ECO:0000313" key="3">
    <source>
        <dbReference type="EMBL" id="TCV84293.1"/>
    </source>
</evidence>
<dbReference type="Gene3D" id="3.40.50.2000">
    <property type="entry name" value="Glycogen Phosphorylase B"/>
    <property type="match status" value="2"/>
</dbReference>
<protein>
    <submittedName>
        <fullName evidence="3">Heptosyltransferase-3</fullName>
    </submittedName>
</protein>
<dbReference type="GO" id="GO:0008713">
    <property type="term" value="F:ADP-heptose-lipopolysaccharide heptosyltransferase activity"/>
    <property type="evidence" value="ECO:0007669"/>
    <property type="project" value="TreeGrafter"/>
</dbReference>
<keyword evidence="1" id="KW-0328">Glycosyltransferase</keyword>
<accession>A0A4R3Y2M1</accession>
<gene>
    <name evidence="3" type="ORF">EDC63_11257</name>
</gene>
<keyword evidence="4" id="KW-1185">Reference proteome</keyword>
<dbReference type="Pfam" id="PF01075">
    <property type="entry name" value="Glyco_transf_9"/>
    <property type="match status" value="1"/>
</dbReference>
<name>A0A4R3Y2M1_9PROT</name>
<dbReference type="PANTHER" id="PTHR30160">
    <property type="entry name" value="TETRAACYLDISACCHARIDE 4'-KINASE-RELATED"/>
    <property type="match status" value="1"/>
</dbReference>
<evidence type="ECO:0000256" key="2">
    <source>
        <dbReference type="ARBA" id="ARBA00022679"/>
    </source>
</evidence>
<reference evidence="3 4" key="1">
    <citation type="submission" date="2019-03" db="EMBL/GenBank/DDBJ databases">
        <title>Genomic Encyclopedia of Type Strains, Phase IV (KMG-IV): sequencing the most valuable type-strain genomes for metagenomic binning, comparative biology and taxonomic classification.</title>
        <authorList>
            <person name="Goeker M."/>
        </authorList>
    </citation>
    <scope>NUCLEOTIDE SEQUENCE [LARGE SCALE GENOMIC DNA]</scope>
    <source>
        <strain evidence="3 4">DSM 100309</strain>
    </source>
</reference>
<dbReference type="InterPro" id="IPR051199">
    <property type="entry name" value="LPS_LOS_Heptosyltrfase"/>
</dbReference>
<dbReference type="InterPro" id="IPR011916">
    <property type="entry name" value="LipoPS_heptosylTferase-III"/>
</dbReference>
<dbReference type="OrthoDB" id="9781892at2"/>
<proteinExistence type="predicted"/>
<dbReference type="GO" id="GO:0009244">
    <property type="term" value="P:lipopolysaccharide core region biosynthetic process"/>
    <property type="evidence" value="ECO:0007669"/>
    <property type="project" value="TreeGrafter"/>
</dbReference>
<dbReference type="PANTHER" id="PTHR30160:SF1">
    <property type="entry name" value="LIPOPOLYSACCHARIDE 1,2-N-ACETYLGLUCOSAMINETRANSFERASE-RELATED"/>
    <property type="match status" value="1"/>
</dbReference>
<organism evidence="3 4">
    <name type="scientific">Sulfurirhabdus autotrophica</name>
    <dbReference type="NCBI Taxonomy" id="1706046"/>
    <lineage>
        <taxon>Bacteria</taxon>
        <taxon>Pseudomonadati</taxon>
        <taxon>Pseudomonadota</taxon>
        <taxon>Betaproteobacteria</taxon>
        <taxon>Nitrosomonadales</taxon>
        <taxon>Sulfuricellaceae</taxon>
        <taxon>Sulfurirhabdus</taxon>
    </lineage>
</organism>
<dbReference type="EMBL" id="SMCO01000012">
    <property type="protein sequence ID" value="TCV84293.1"/>
    <property type="molecule type" value="Genomic_DNA"/>
</dbReference>
<dbReference type="Proteomes" id="UP000295367">
    <property type="component" value="Unassembled WGS sequence"/>
</dbReference>
<dbReference type="NCBIfam" id="TIGR02201">
    <property type="entry name" value="heptsyl_trn_III"/>
    <property type="match status" value="1"/>
</dbReference>
<sequence length="360" mass="40017">MVNDAIDLNSLRRVLVIKLRHHGDVLLSSPVFSVLKNHAPHLEIDALVYQDTAEMLTFHPAISQVLCVDRKWKKMGLLTQAAAEWKLFSTLRNRNYDLVIHLTEHPRGAWIKRLCGARYGVARKLPEKGRSWGDSFSHLYSFPRNTPRHTVELNLDALRRIGLFPEEDERKLVLAPGNEASASMANLLAQHSLKAGEFIHLHPTSRWLFKCWPVEKMSQLIEALQIQGHAIVVTAAPDTRERDMLRAILNPLKQPVVDLSGQLSLKQLAALTGAAKCFIGVDSAPMHIAAAMQTPLVALFGPSGEKEWGPWMAPHRIITSNHTCRPCGNDGCGGSKVSECLTSIPVERVLSAVQEMLKIG</sequence>